<evidence type="ECO:0000313" key="2">
    <source>
        <dbReference type="Proteomes" id="UP001163823"/>
    </source>
</evidence>
<reference evidence="1" key="1">
    <citation type="journal article" date="2023" name="Science">
        <title>Elucidation of the pathway for biosynthesis of saponin adjuvants from the soapbark tree.</title>
        <authorList>
            <person name="Reed J."/>
            <person name="Orme A."/>
            <person name="El-Demerdash A."/>
            <person name="Owen C."/>
            <person name="Martin L.B.B."/>
            <person name="Misra R.C."/>
            <person name="Kikuchi S."/>
            <person name="Rejzek M."/>
            <person name="Martin A.C."/>
            <person name="Harkess A."/>
            <person name="Leebens-Mack J."/>
            <person name="Louveau T."/>
            <person name="Stephenson M.J."/>
            <person name="Osbourn A."/>
        </authorList>
    </citation>
    <scope>NUCLEOTIDE SEQUENCE</scope>
    <source>
        <strain evidence="1">S10</strain>
    </source>
</reference>
<gene>
    <name evidence="1" type="ORF">O6P43_033296</name>
</gene>
<comment type="caution">
    <text evidence="1">The sequence shown here is derived from an EMBL/GenBank/DDBJ whole genome shotgun (WGS) entry which is preliminary data.</text>
</comment>
<dbReference type="AlphaFoldDB" id="A0AAD7KQC9"/>
<protein>
    <submittedName>
        <fullName evidence="1">Uncharacterized protein</fullName>
    </submittedName>
</protein>
<accession>A0AAD7KQC9</accession>
<sequence length="84" mass="9689">MMSPSCFSGRKQVEYSRLQNPNDYKIRWRNLVRRLVMRGSKSLYGSKVAVLSFFLGKLIQTLASECVKDISAPSHIRRTDESYS</sequence>
<dbReference type="KEGG" id="qsa:O6P43_033296"/>
<dbReference type="EMBL" id="JARAOO010000014">
    <property type="protein sequence ID" value="KAJ7943793.1"/>
    <property type="molecule type" value="Genomic_DNA"/>
</dbReference>
<dbReference type="Proteomes" id="UP001163823">
    <property type="component" value="Chromosome 14"/>
</dbReference>
<name>A0AAD7KQC9_QUISA</name>
<proteinExistence type="predicted"/>
<organism evidence="1 2">
    <name type="scientific">Quillaja saponaria</name>
    <name type="common">Soap bark tree</name>
    <dbReference type="NCBI Taxonomy" id="32244"/>
    <lineage>
        <taxon>Eukaryota</taxon>
        <taxon>Viridiplantae</taxon>
        <taxon>Streptophyta</taxon>
        <taxon>Embryophyta</taxon>
        <taxon>Tracheophyta</taxon>
        <taxon>Spermatophyta</taxon>
        <taxon>Magnoliopsida</taxon>
        <taxon>eudicotyledons</taxon>
        <taxon>Gunneridae</taxon>
        <taxon>Pentapetalae</taxon>
        <taxon>rosids</taxon>
        <taxon>fabids</taxon>
        <taxon>Fabales</taxon>
        <taxon>Quillajaceae</taxon>
        <taxon>Quillaja</taxon>
    </lineage>
</organism>
<keyword evidence="2" id="KW-1185">Reference proteome</keyword>
<evidence type="ECO:0000313" key="1">
    <source>
        <dbReference type="EMBL" id="KAJ7943793.1"/>
    </source>
</evidence>